<evidence type="ECO:0000256" key="4">
    <source>
        <dbReference type="ARBA" id="ARBA00022692"/>
    </source>
</evidence>
<dbReference type="EMBL" id="RJVA01000011">
    <property type="protein sequence ID" value="ROQ93225.1"/>
    <property type="molecule type" value="Genomic_DNA"/>
</dbReference>
<proteinExistence type="inferred from homology"/>
<keyword evidence="6 9" id="KW-1133">Transmembrane helix</keyword>
<evidence type="ECO:0000256" key="8">
    <source>
        <dbReference type="ARBA" id="ARBA00037998"/>
    </source>
</evidence>
<feature type="transmembrane region" description="Helical" evidence="9">
    <location>
        <begin position="267"/>
        <end position="283"/>
    </location>
</feature>
<evidence type="ECO:0000256" key="5">
    <source>
        <dbReference type="ARBA" id="ARBA00022970"/>
    </source>
</evidence>
<dbReference type="AlphaFoldDB" id="A0A3N1UQ12"/>
<name>A0A3N1UQ12_9BACT</name>
<dbReference type="OrthoDB" id="9807115at2"/>
<keyword evidence="4 9" id="KW-0812">Transmembrane</keyword>
<evidence type="ECO:0000256" key="9">
    <source>
        <dbReference type="SAM" id="Phobius"/>
    </source>
</evidence>
<feature type="transmembrane region" description="Helical" evidence="9">
    <location>
        <begin position="231"/>
        <end position="255"/>
    </location>
</feature>
<dbReference type="GO" id="GO:0006865">
    <property type="term" value="P:amino acid transport"/>
    <property type="evidence" value="ECO:0007669"/>
    <property type="project" value="UniProtKB-KW"/>
</dbReference>
<dbReference type="Proteomes" id="UP000276223">
    <property type="component" value="Unassembled WGS sequence"/>
</dbReference>
<evidence type="ECO:0000256" key="3">
    <source>
        <dbReference type="ARBA" id="ARBA00022475"/>
    </source>
</evidence>
<evidence type="ECO:0000313" key="10">
    <source>
        <dbReference type="EMBL" id="ROQ93225.1"/>
    </source>
</evidence>
<evidence type="ECO:0000256" key="1">
    <source>
        <dbReference type="ARBA" id="ARBA00004651"/>
    </source>
</evidence>
<feature type="transmembrane region" description="Helical" evidence="9">
    <location>
        <begin position="97"/>
        <end position="120"/>
    </location>
</feature>
<keyword evidence="7 9" id="KW-0472">Membrane</keyword>
<gene>
    <name evidence="10" type="ORF">EDC27_1233</name>
</gene>
<dbReference type="RefSeq" id="WP_123289752.1">
    <property type="nucleotide sequence ID" value="NZ_RJVA01000011.1"/>
</dbReference>
<dbReference type="GO" id="GO:0005886">
    <property type="term" value="C:plasma membrane"/>
    <property type="evidence" value="ECO:0007669"/>
    <property type="project" value="UniProtKB-SubCell"/>
</dbReference>
<feature type="transmembrane region" description="Helical" evidence="9">
    <location>
        <begin position="12"/>
        <end position="33"/>
    </location>
</feature>
<evidence type="ECO:0000256" key="2">
    <source>
        <dbReference type="ARBA" id="ARBA00022448"/>
    </source>
</evidence>
<evidence type="ECO:0000256" key="7">
    <source>
        <dbReference type="ARBA" id="ARBA00023136"/>
    </source>
</evidence>
<dbReference type="Pfam" id="PF02653">
    <property type="entry name" value="BPD_transp_2"/>
    <property type="match status" value="1"/>
</dbReference>
<dbReference type="InterPro" id="IPR001851">
    <property type="entry name" value="ABC_transp_permease"/>
</dbReference>
<feature type="transmembrane region" description="Helical" evidence="9">
    <location>
        <begin position="40"/>
        <end position="60"/>
    </location>
</feature>
<dbReference type="PANTHER" id="PTHR11795">
    <property type="entry name" value="BRANCHED-CHAIN AMINO ACID TRANSPORT SYSTEM PERMEASE PROTEIN LIVH"/>
    <property type="match status" value="1"/>
</dbReference>
<comment type="similarity">
    <text evidence="8">Belongs to the binding-protein-dependent transport system permease family. LivHM subfamily.</text>
</comment>
<dbReference type="GO" id="GO:0022857">
    <property type="term" value="F:transmembrane transporter activity"/>
    <property type="evidence" value="ECO:0007669"/>
    <property type="project" value="InterPro"/>
</dbReference>
<feature type="transmembrane region" description="Helical" evidence="9">
    <location>
        <begin position="195"/>
        <end position="219"/>
    </location>
</feature>
<comment type="caution">
    <text evidence="10">The sequence shown here is derived from an EMBL/GenBank/DDBJ whole genome shotgun (WGS) entry which is preliminary data.</text>
</comment>
<accession>A0A3N1UQ12</accession>
<sequence length="300" mass="31432">MGGEFFGAAWLQYALSGVTIGAIYALVAIGYNIIYNVTEIINFAQGEFVMLGGLFGVFYYQTCGLPLVLAVLSAVVTVGVVGLLLERYVIRRARHATVLSMIIVTIAFSILLKGGAMLAWGKDPYRLPAFSRGGVFLWQGVAVQPQALWVLGISAVVVAALTLFFRKSFYGKAMLACADNPSAARLVGIPVRTMVLLSFALSATVGAVAGAVICPITLMEYDRGALLGLKGFGAAVLGGLGQFSGALVAGIVLGLSESFCAGYLSSGYKDAVALVLLLSALFFKPEGLFGSKEAAGLKRF</sequence>
<evidence type="ECO:0000313" key="11">
    <source>
        <dbReference type="Proteomes" id="UP000276223"/>
    </source>
</evidence>
<evidence type="ECO:0000256" key="6">
    <source>
        <dbReference type="ARBA" id="ARBA00022989"/>
    </source>
</evidence>
<protein>
    <submittedName>
        <fullName evidence="10">Amino acid/amide ABC transporter membrane protein 1 (HAAT family)</fullName>
    </submittedName>
</protein>
<keyword evidence="5" id="KW-0029">Amino-acid transport</keyword>
<dbReference type="CDD" id="cd06582">
    <property type="entry name" value="TM_PBP1_LivH_like"/>
    <property type="match status" value="1"/>
</dbReference>
<feature type="transmembrane region" description="Helical" evidence="9">
    <location>
        <begin position="66"/>
        <end position="85"/>
    </location>
</feature>
<reference evidence="10 11" key="1">
    <citation type="submission" date="2018-11" db="EMBL/GenBank/DDBJ databases">
        <title>Genomic Encyclopedia of Type Strains, Phase IV (KMG-IV): sequencing the most valuable type-strain genomes for metagenomic binning, comparative biology and taxonomic classification.</title>
        <authorList>
            <person name="Goeker M."/>
        </authorList>
    </citation>
    <scope>NUCLEOTIDE SEQUENCE [LARGE SCALE GENOMIC DNA]</scope>
    <source>
        <strain evidence="10 11">DSM 22027</strain>
    </source>
</reference>
<keyword evidence="11" id="KW-1185">Reference proteome</keyword>
<feature type="transmembrane region" description="Helical" evidence="9">
    <location>
        <begin position="147"/>
        <end position="165"/>
    </location>
</feature>
<dbReference type="InterPro" id="IPR052157">
    <property type="entry name" value="BCAA_transport_permease"/>
</dbReference>
<dbReference type="PANTHER" id="PTHR11795:SF450">
    <property type="entry name" value="ABC TRANSPORTER PERMEASE PROTEIN"/>
    <property type="match status" value="1"/>
</dbReference>
<organism evidence="10 11">
    <name type="scientific">Desulfosoma caldarium</name>
    <dbReference type="NCBI Taxonomy" id="610254"/>
    <lineage>
        <taxon>Bacteria</taxon>
        <taxon>Pseudomonadati</taxon>
        <taxon>Thermodesulfobacteriota</taxon>
        <taxon>Syntrophobacteria</taxon>
        <taxon>Syntrophobacterales</taxon>
        <taxon>Syntrophobacteraceae</taxon>
        <taxon>Desulfosoma</taxon>
    </lineage>
</organism>
<comment type="subcellular location">
    <subcellularLocation>
        <location evidence="1">Cell membrane</location>
        <topology evidence="1">Multi-pass membrane protein</topology>
    </subcellularLocation>
</comment>
<keyword evidence="2" id="KW-0813">Transport</keyword>
<keyword evidence="3" id="KW-1003">Cell membrane</keyword>